<dbReference type="GO" id="GO:0005996">
    <property type="term" value="P:monosaccharide metabolic process"/>
    <property type="evidence" value="ECO:0007669"/>
    <property type="project" value="UniProtKB-ARBA"/>
</dbReference>
<dbReference type="GO" id="GO:0051015">
    <property type="term" value="F:actin filament binding"/>
    <property type="evidence" value="ECO:0007669"/>
    <property type="project" value="TreeGrafter"/>
</dbReference>
<feature type="domain" description="Class II aldolase/adducin N-terminal" evidence="2">
    <location>
        <begin position="33"/>
        <end position="211"/>
    </location>
</feature>
<organism evidence="3 4">
    <name type="scientific">Cellvibrio mixtus</name>
    <dbReference type="NCBI Taxonomy" id="39650"/>
    <lineage>
        <taxon>Bacteria</taxon>
        <taxon>Pseudomonadati</taxon>
        <taxon>Pseudomonadota</taxon>
        <taxon>Gammaproteobacteria</taxon>
        <taxon>Cellvibrionales</taxon>
        <taxon>Cellvibrionaceae</taxon>
        <taxon>Cellvibrio</taxon>
    </lineage>
</organism>
<dbReference type="SMART" id="SM01007">
    <property type="entry name" value="Aldolase_II"/>
    <property type="match status" value="1"/>
</dbReference>
<evidence type="ECO:0000259" key="2">
    <source>
        <dbReference type="SMART" id="SM01007"/>
    </source>
</evidence>
<dbReference type="RefSeq" id="WP_094983980.1">
    <property type="nucleotide sequence ID" value="NZ_NHNI01000001.1"/>
</dbReference>
<proteinExistence type="inferred from homology"/>
<dbReference type="InterPro" id="IPR001303">
    <property type="entry name" value="Aldolase_II/adducin_N"/>
</dbReference>
<dbReference type="GO" id="GO:0005856">
    <property type="term" value="C:cytoskeleton"/>
    <property type="evidence" value="ECO:0007669"/>
    <property type="project" value="TreeGrafter"/>
</dbReference>
<gene>
    <name evidence="3" type="ORF">CBP51_04395</name>
</gene>
<accession>A0A266Q8U6</accession>
<comment type="caution">
    <text evidence="3">The sequence shown here is derived from an EMBL/GenBank/DDBJ whole genome shotgun (WGS) entry which is preliminary data.</text>
</comment>
<name>A0A266Q8U6_9GAMM</name>
<dbReference type="AlphaFoldDB" id="A0A266Q8U6"/>
<dbReference type="PANTHER" id="PTHR10672">
    <property type="entry name" value="ADDUCIN"/>
    <property type="match status" value="1"/>
</dbReference>
<dbReference type="Pfam" id="PF00596">
    <property type="entry name" value="Aldolase_II"/>
    <property type="match status" value="1"/>
</dbReference>
<dbReference type="InterPro" id="IPR036409">
    <property type="entry name" value="Aldolase_II/adducin_N_sf"/>
</dbReference>
<dbReference type="EMBL" id="NHNI01000001">
    <property type="protein sequence ID" value="OZY86272.1"/>
    <property type="molecule type" value="Genomic_DNA"/>
</dbReference>
<evidence type="ECO:0000256" key="1">
    <source>
        <dbReference type="ARBA" id="ARBA00037961"/>
    </source>
</evidence>
<comment type="similarity">
    <text evidence="1">Belongs to the aldolase class II family.</text>
</comment>
<dbReference type="InterPro" id="IPR051017">
    <property type="entry name" value="Aldolase-II_Adducin_sf"/>
</dbReference>
<keyword evidence="4" id="KW-1185">Reference proteome</keyword>
<dbReference type="STRING" id="1209072.GCA_000766945_02070"/>
<dbReference type="Proteomes" id="UP000216101">
    <property type="component" value="Unassembled WGS sequence"/>
</dbReference>
<reference evidence="4" key="1">
    <citation type="submission" date="2017-05" db="EMBL/GenBank/DDBJ databases">
        <authorList>
            <person name="Barney B.M."/>
        </authorList>
    </citation>
    <scope>NUCLEOTIDE SEQUENCE [LARGE SCALE GENOMIC DNA]</scope>
    <source>
        <strain evidence="4">PSBB022</strain>
    </source>
</reference>
<dbReference type="PANTHER" id="PTHR10672:SF3">
    <property type="entry name" value="PROTEIN HU-LI TAI SHAO"/>
    <property type="match status" value="1"/>
</dbReference>
<evidence type="ECO:0000313" key="3">
    <source>
        <dbReference type="EMBL" id="OZY86272.1"/>
    </source>
</evidence>
<dbReference type="Gene3D" id="3.40.225.10">
    <property type="entry name" value="Class II aldolase/adducin N-terminal domain"/>
    <property type="match status" value="1"/>
</dbReference>
<protein>
    <submittedName>
        <fullName evidence="3">Aldolase</fullName>
    </submittedName>
</protein>
<evidence type="ECO:0000313" key="4">
    <source>
        <dbReference type="Proteomes" id="UP000216101"/>
    </source>
</evidence>
<dbReference type="NCBIfam" id="NF005484">
    <property type="entry name" value="PRK07090.1"/>
    <property type="match status" value="1"/>
</dbReference>
<dbReference type="SUPFAM" id="SSF53639">
    <property type="entry name" value="AraD/HMP-PK domain-like"/>
    <property type="match status" value="1"/>
</dbReference>
<sequence>MANTLDTPKDELILQSQQKMEQFLSLPQWSTREKLALSCRILFDAGHDSGLAGQITARAGEPGTYYTQQLGLGFDEITASNLLLVDEDLNRLDGAGMPNPANRFHTWVYRRYPDIQCIIHTHPFHVATLSMLEKPLVISHMDTTPLFDDCAFLDKWPGIPVGNSEGQMISEALANKRCLFLAHHGLLVTGRTVEEALMLAHLFERAARMQLVAMAAGNIQPIDESLAKEAHDWTSTPKRHQAFFAYYARRTLRKHSDCLQ</sequence>